<dbReference type="Proteomes" id="UP000193944">
    <property type="component" value="Unassembled WGS sequence"/>
</dbReference>
<keyword evidence="2" id="KW-1185">Reference proteome</keyword>
<name>A0A1Y1VRS1_9FUNG</name>
<organism evidence="1 2">
    <name type="scientific">Anaeromyces robustus</name>
    <dbReference type="NCBI Taxonomy" id="1754192"/>
    <lineage>
        <taxon>Eukaryota</taxon>
        <taxon>Fungi</taxon>
        <taxon>Fungi incertae sedis</taxon>
        <taxon>Chytridiomycota</taxon>
        <taxon>Chytridiomycota incertae sedis</taxon>
        <taxon>Neocallimastigomycetes</taxon>
        <taxon>Neocallimastigales</taxon>
        <taxon>Neocallimastigaceae</taxon>
        <taxon>Anaeromyces</taxon>
    </lineage>
</organism>
<dbReference type="AlphaFoldDB" id="A0A1Y1VRS1"/>
<comment type="caution">
    <text evidence="1">The sequence shown here is derived from an EMBL/GenBank/DDBJ whole genome shotgun (WGS) entry which is preliminary data.</text>
</comment>
<gene>
    <name evidence="1" type="ORF">BCR32DRAFT_287404</name>
</gene>
<evidence type="ECO:0000313" key="1">
    <source>
        <dbReference type="EMBL" id="ORX63980.1"/>
    </source>
</evidence>
<dbReference type="EMBL" id="MCFG01000567">
    <property type="protein sequence ID" value="ORX63980.1"/>
    <property type="molecule type" value="Genomic_DNA"/>
</dbReference>
<reference evidence="1 2" key="1">
    <citation type="submission" date="2016-08" db="EMBL/GenBank/DDBJ databases">
        <title>A Parts List for Fungal Cellulosomes Revealed by Comparative Genomics.</title>
        <authorList>
            <consortium name="DOE Joint Genome Institute"/>
            <person name="Haitjema C.H."/>
            <person name="Gilmore S.P."/>
            <person name="Henske J.K."/>
            <person name="Solomon K.V."/>
            <person name="De Groot R."/>
            <person name="Kuo A."/>
            <person name="Mondo S.J."/>
            <person name="Salamov A.A."/>
            <person name="Labutti K."/>
            <person name="Zhao Z."/>
            <person name="Chiniquy J."/>
            <person name="Barry K."/>
            <person name="Brewer H.M."/>
            <person name="Purvine S.O."/>
            <person name="Wright A.T."/>
            <person name="Boxma B."/>
            <person name="Van Alen T."/>
            <person name="Hackstein J.H."/>
            <person name="Baker S.E."/>
            <person name="Grigoriev I.V."/>
            <person name="O'Malley M.A."/>
        </authorList>
    </citation>
    <scope>NUCLEOTIDE SEQUENCE [LARGE SCALE GENOMIC DNA]</scope>
    <source>
        <strain evidence="1 2">S4</strain>
    </source>
</reference>
<evidence type="ECO:0000313" key="2">
    <source>
        <dbReference type="Proteomes" id="UP000193944"/>
    </source>
</evidence>
<sequence>MMKKHRCNLCLPISYEEKNIHIFNMYLLLLCIQENPHVGYVQMVLKSFLDKTV</sequence>
<accession>A0A1Y1VRS1</accession>
<protein>
    <submittedName>
        <fullName evidence="1">Uncharacterized protein</fullName>
    </submittedName>
</protein>
<reference evidence="1 2" key="2">
    <citation type="submission" date="2016-08" db="EMBL/GenBank/DDBJ databases">
        <title>Pervasive Adenine N6-methylation of Active Genes in Fungi.</title>
        <authorList>
            <consortium name="DOE Joint Genome Institute"/>
            <person name="Mondo S.J."/>
            <person name="Dannebaum R.O."/>
            <person name="Kuo R.C."/>
            <person name="Labutti K."/>
            <person name="Haridas S."/>
            <person name="Kuo A."/>
            <person name="Salamov A."/>
            <person name="Ahrendt S.R."/>
            <person name="Lipzen A."/>
            <person name="Sullivan W."/>
            <person name="Andreopoulos W.B."/>
            <person name="Clum A."/>
            <person name="Lindquist E."/>
            <person name="Daum C."/>
            <person name="Ramamoorthy G.K."/>
            <person name="Gryganskyi A."/>
            <person name="Culley D."/>
            <person name="Magnuson J.K."/>
            <person name="James T.Y."/>
            <person name="O'Malley M.A."/>
            <person name="Stajich J.E."/>
            <person name="Spatafora J.W."/>
            <person name="Visel A."/>
            <person name="Grigoriev I.V."/>
        </authorList>
    </citation>
    <scope>NUCLEOTIDE SEQUENCE [LARGE SCALE GENOMIC DNA]</scope>
    <source>
        <strain evidence="1 2">S4</strain>
    </source>
</reference>
<proteinExistence type="predicted"/>